<keyword evidence="2" id="KW-0812">Transmembrane</keyword>
<dbReference type="RefSeq" id="WP_165111106.1">
    <property type="nucleotide sequence ID" value="NZ_JAALAA010000008.1"/>
</dbReference>
<keyword evidence="2" id="KW-0472">Membrane</keyword>
<feature type="transmembrane region" description="Helical" evidence="2">
    <location>
        <begin position="91"/>
        <end position="111"/>
    </location>
</feature>
<dbReference type="Proteomes" id="UP000483261">
    <property type="component" value="Unassembled WGS sequence"/>
</dbReference>
<dbReference type="EMBL" id="JAALAA010000008">
    <property type="protein sequence ID" value="NGN93373.1"/>
    <property type="molecule type" value="Genomic_DNA"/>
</dbReference>
<evidence type="ECO:0000313" key="4">
    <source>
        <dbReference type="Proteomes" id="UP000483261"/>
    </source>
</evidence>
<accession>A0A6M1QTZ6</accession>
<keyword evidence="4" id="KW-1185">Reference proteome</keyword>
<evidence type="ECO:0000256" key="2">
    <source>
        <dbReference type="SAM" id="Phobius"/>
    </source>
</evidence>
<evidence type="ECO:0000313" key="3">
    <source>
        <dbReference type="EMBL" id="NGN93373.1"/>
    </source>
</evidence>
<keyword evidence="2" id="KW-1133">Transmembrane helix</keyword>
<gene>
    <name evidence="3" type="ORF">G5C66_11555</name>
</gene>
<organism evidence="3 4">
    <name type="scientific">Nocardioides turkmenicus</name>
    <dbReference type="NCBI Taxonomy" id="2711220"/>
    <lineage>
        <taxon>Bacteria</taxon>
        <taxon>Bacillati</taxon>
        <taxon>Actinomycetota</taxon>
        <taxon>Actinomycetes</taxon>
        <taxon>Propionibacteriales</taxon>
        <taxon>Nocardioidaceae</taxon>
        <taxon>Nocardioides</taxon>
    </lineage>
</organism>
<sequence length="153" mass="16364">MWTAARRRRRTPRAVARTALLAAVVVTVAGLLAMHALSLHGTGTDGEHGRLSLPAAHVDHAHTLDHADHPDHADRGTADHTGQPGGDGHTATMLCAAFLLAAGVLLLSGLWRRTPAWWFARASDRSRIDGTAPFVMHPANGPPPEWAFSVIRC</sequence>
<dbReference type="InterPro" id="IPR046151">
    <property type="entry name" value="DUF6153"/>
</dbReference>
<proteinExistence type="predicted"/>
<feature type="region of interest" description="Disordered" evidence="1">
    <location>
        <begin position="65"/>
        <end position="87"/>
    </location>
</feature>
<protein>
    <submittedName>
        <fullName evidence="3">Uncharacterized protein</fullName>
    </submittedName>
</protein>
<evidence type="ECO:0000256" key="1">
    <source>
        <dbReference type="SAM" id="MobiDB-lite"/>
    </source>
</evidence>
<name>A0A6M1QTZ6_9ACTN</name>
<dbReference type="Pfam" id="PF19650">
    <property type="entry name" value="DUF6153"/>
    <property type="match status" value="1"/>
</dbReference>
<dbReference type="AlphaFoldDB" id="A0A6M1QTZ6"/>
<reference evidence="3 4" key="1">
    <citation type="submission" date="2020-02" db="EMBL/GenBank/DDBJ databases">
        <title>Whole-genome analyses of novel actinobacteria.</title>
        <authorList>
            <person name="Sahin N."/>
        </authorList>
    </citation>
    <scope>NUCLEOTIDE SEQUENCE [LARGE SCALE GENOMIC DNA]</scope>
    <source>
        <strain evidence="3 4">KC13</strain>
    </source>
</reference>
<comment type="caution">
    <text evidence="3">The sequence shown here is derived from an EMBL/GenBank/DDBJ whole genome shotgun (WGS) entry which is preliminary data.</text>
</comment>
<feature type="compositionally biased region" description="Basic and acidic residues" evidence="1">
    <location>
        <begin position="65"/>
        <end position="78"/>
    </location>
</feature>